<dbReference type="KEGG" id="cvn:111113654"/>
<gene>
    <name evidence="2" type="primary">LOC111113654</name>
</gene>
<dbReference type="SUPFAM" id="SSF49785">
    <property type="entry name" value="Galactose-binding domain-like"/>
    <property type="match status" value="1"/>
</dbReference>
<sequence>MGANPQEPEWSADKAVDGITSQDYALNSCAITEVGKKHNTTIWWKVWLQRPFNVAYLEIYFRSDTYTRSTGFSIYTYDQENFNPASDPKHLVYHHDPLSGCPSSTMNVTVNYVTQGIAFINERPPGYTSKCTGDNLAYTGIELCEVKVLGCDQDRYSSQCDVICTARCKKQQCDVFNGSCKYGCSSPNALPPYCIVCSQNYYGSDCNNPCGQCRENDVCDNVTGHCPCGCKQHWTGPRCDGKIGL</sequence>
<evidence type="ECO:0000313" key="1">
    <source>
        <dbReference type="Proteomes" id="UP000694844"/>
    </source>
</evidence>
<dbReference type="Proteomes" id="UP000694844">
    <property type="component" value="Chromosome 9"/>
</dbReference>
<evidence type="ECO:0000313" key="2">
    <source>
        <dbReference type="RefSeq" id="XP_022307654.1"/>
    </source>
</evidence>
<dbReference type="Gene3D" id="2.60.120.260">
    <property type="entry name" value="Galactose-binding domain-like"/>
    <property type="match status" value="1"/>
</dbReference>
<dbReference type="RefSeq" id="XP_022307654.1">
    <property type="nucleotide sequence ID" value="XM_022451946.1"/>
</dbReference>
<dbReference type="AlphaFoldDB" id="A0A8B8BXS2"/>
<proteinExistence type="predicted"/>
<accession>A0A8B8BXS2</accession>
<protein>
    <submittedName>
        <fullName evidence="2">Uncharacterized protein LOC111113654</fullName>
    </submittedName>
</protein>
<dbReference type="InterPro" id="IPR008979">
    <property type="entry name" value="Galactose-bd-like_sf"/>
</dbReference>
<dbReference type="OrthoDB" id="6159258at2759"/>
<keyword evidence="1" id="KW-1185">Reference proteome</keyword>
<name>A0A8B8BXS2_CRAVI</name>
<reference evidence="2" key="1">
    <citation type="submission" date="2025-08" db="UniProtKB">
        <authorList>
            <consortium name="RefSeq"/>
        </authorList>
    </citation>
    <scope>IDENTIFICATION</scope>
    <source>
        <tissue evidence="2">Whole sample</tissue>
    </source>
</reference>
<organism evidence="1 2">
    <name type="scientific">Crassostrea virginica</name>
    <name type="common">Eastern oyster</name>
    <dbReference type="NCBI Taxonomy" id="6565"/>
    <lineage>
        <taxon>Eukaryota</taxon>
        <taxon>Metazoa</taxon>
        <taxon>Spiralia</taxon>
        <taxon>Lophotrochozoa</taxon>
        <taxon>Mollusca</taxon>
        <taxon>Bivalvia</taxon>
        <taxon>Autobranchia</taxon>
        <taxon>Pteriomorphia</taxon>
        <taxon>Ostreida</taxon>
        <taxon>Ostreoidea</taxon>
        <taxon>Ostreidae</taxon>
        <taxon>Crassostrea</taxon>
    </lineage>
</organism>
<dbReference type="GeneID" id="111113654"/>